<evidence type="ECO:0000256" key="2">
    <source>
        <dbReference type="SAM" id="MobiDB-lite"/>
    </source>
</evidence>
<dbReference type="Proteomes" id="UP000321249">
    <property type="component" value="Unassembled WGS sequence"/>
</dbReference>
<feature type="repeat" description="TPR" evidence="1">
    <location>
        <begin position="34"/>
        <end position="67"/>
    </location>
</feature>
<evidence type="ECO:0000313" key="5">
    <source>
        <dbReference type="Proteomes" id="UP000321249"/>
    </source>
</evidence>
<proteinExistence type="predicted"/>
<dbReference type="OrthoDB" id="8480982at2"/>
<dbReference type="RefSeq" id="WP_147043817.1">
    <property type="nucleotide sequence ID" value="NZ_BAABIR010000001.1"/>
</dbReference>
<gene>
    <name evidence="4" type="ORF">FRZ32_12465</name>
</gene>
<keyword evidence="5" id="KW-1185">Reference proteome</keyword>
<sequence>MRLTPIVLTLAIAGATMASAGYGQRADDQINPRSAALVEQARAATASGQYEQANDLLESALAVDPRNRAAYIALGRVAQAQHLPGKALRYYSDALRLEPNDISALAAQGEAFVQRGAVERARANLTRVRALCRQTCPQGDQLAAVIQRGPPAEVLAAQRPDQGPPSETPAPRRN</sequence>
<feature type="repeat" description="TPR" evidence="1">
    <location>
        <begin position="68"/>
        <end position="101"/>
    </location>
</feature>
<feature type="region of interest" description="Disordered" evidence="2">
    <location>
        <begin position="148"/>
        <end position="174"/>
    </location>
</feature>
<keyword evidence="1" id="KW-0802">TPR repeat</keyword>
<evidence type="ECO:0000256" key="3">
    <source>
        <dbReference type="SAM" id="SignalP"/>
    </source>
</evidence>
<reference evidence="4 5" key="1">
    <citation type="journal article" date="2015" name="J. Microbiol.">
        <title>Sphingosinicella ginsenosidimutans sp. nov., with ginsenoside converting activity.</title>
        <authorList>
            <person name="Kim J.K."/>
            <person name="Kang M.S."/>
            <person name="Park S.C."/>
            <person name="Kim K.M."/>
            <person name="Choi K."/>
            <person name="Yoon M.H."/>
            <person name="Im W.T."/>
        </authorList>
    </citation>
    <scope>NUCLEOTIDE SEQUENCE [LARGE SCALE GENOMIC DNA]</scope>
    <source>
        <strain evidence="4 5">BS-11</strain>
    </source>
</reference>
<protein>
    <submittedName>
        <fullName evidence="4">Tetratricopeptide repeat protein</fullName>
    </submittedName>
</protein>
<organism evidence="4 5">
    <name type="scientific">Allosphingosinicella ginsenosidimutans</name>
    <dbReference type="NCBI Taxonomy" id="1176539"/>
    <lineage>
        <taxon>Bacteria</taxon>
        <taxon>Pseudomonadati</taxon>
        <taxon>Pseudomonadota</taxon>
        <taxon>Alphaproteobacteria</taxon>
        <taxon>Sphingomonadales</taxon>
        <taxon>Sphingomonadaceae</taxon>
        <taxon>Allosphingosinicella</taxon>
    </lineage>
</organism>
<dbReference type="PROSITE" id="PS50005">
    <property type="entry name" value="TPR"/>
    <property type="match status" value="2"/>
</dbReference>
<dbReference type="Gene3D" id="1.25.40.10">
    <property type="entry name" value="Tetratricopeptide repeat domain"/>
    <property type="match status" value="1"/>
</dbReference>
<dbReference type="SUPFAM" id="SSF48452">
    <property type="entry name" value="TPR-like"/>
    <property type="match status" value="1"/>
</dbReference>
<feature type="chain" id="PRO_5022661856" evidence="3">
    <location>
        <begin position="21"/>
        <end position="174"/>
    </location>
</feature>
<dbReference type="SMART" id="SM00028">
    <property type="entry name" value="TPR"/>
    <property type="match status" value="3"/>
</dbReference>
<dbReference type="EMBL" id="VOQQ01000001">
    <property type="protein sequence ID" value="TXC64394.1"/>
    <property type="molecule type" value="Genomic_DNA"/>
</dbReference>
<dbReference type="InterPro" id="IPR019734">
    <property type="entry name" value="TPR_rpt"/>
</dbReference>
<accession>A0A5C6TV96</accession>
<evidence type="ECO:0000256" key="1">
    <source>
        <dbReference type="PROSITE-ProRule" id="PRU00339"/>
    </source>
</evidence>
<name>A0A5C6TV96_9SPHN</name>
<evidence type="ECO:0000313" key="4">
    <source>
        <dbReference type="EMBL" id="TXC64394.1"/>
    </source>
</evidence>
<dbReference type="InterPro" id="IPR011990">
    <property type="entry name" value="TPR-like_helical_dom_sf"/>
</dbReference>
<dbReference type="Pfam" id="PF13428">
    <property type="entry name" value="TPR_14"/>
    <property type="match status" value="1"/>
</dbReference>
<feature type="signal peptide" evidence="3">
    <location>
        <begin position="1"/>
        <end position="20"/>
    </location>
</feature>
<keyword evidence="3" id="KW-0732">Signal</keyword>
<comment type="caution">
    <text evidence="4">The sequence shown here is derived from an EMBL/GenBank/DDBJ whole genome shotgun (WGS) entry which is preliminary data.</text>
</comment>
<dbReference type="AlphaFoldDB" id="A0A5C6TV96"/>